<dbReference type="Pfam" id="PF05901">
    <property type="entry name" value="Excalibur"/>
    <property type="match status" value="1"/>
</dbReference>
<dbReference type="EMBL" id="CP045650">
    <property type="protein sequence ID" value="QGA11701.1"/>
    <property type="molecule type" value="Genomic_DNA"/>
</dbReference>
<sequence>MFQEGKVKTYHADRGFGFIQIEGEKKDLFFHIKDFPNKNIPPEVGEALKFRIVEENGKLKADHIVRLDIQYQQANSNVIGQYDDLPVQASSRYGTTKTSMTSKIITIVGLIVIVILLGLIYNKYQTYKAQKQQQVEQLMSQQQKIVAEQRAAVGELKNVGLSEQGKKNLEKSTNAPITAASPTSTSVSSPYRCDGRQHCSQMNSRAEAEWFVRNCSDNKMDGDRDGIPCENDSRW</sequence>
<dbReference type="PROSITE" id="PS00352">
    <property type="entry name" value="CSD_1"/>
    <property type="match status" value="1"/>
</dbReference>
<feature type="compositionally biased region" description="Low complexity" evidence="2">
    <location>
        <begin position="172"/>
        <end position="190"/>
    </location>
</feature>
<dbReference type="Pfam" id="PF00313">
    <property type="entry name" value="CSD"/>
    <property type="match status" value="1"/>
</dbReference>
<evidence type="ECO:0000313" key="6">
    <source>
        <dbReference type="EMBL" id="QGA11701.1"/>
    </source>
</evidence>
<dbReference type="SMART" id="SM00894">
    <property type="entry name" value="Excalibur"/>
    <property type="match status" value="1"/>
</dbReference>
<accession>A0A5Q0P6H2</accession>
<dbReference type="PROSITE" id="PS51857">
    <property type="entry name" value="CSD_2"/>
    <property type="match status" value="1"/>
</dbReference>
<comment type="subcellular location">
    <subcellularLocation>
        <location evidence="1">Cytoplasm</location>
    </subcellularLocation>
</comment>
<dbReference type="GO" id="GO:0003676">
    <property type="term" value="F:nucleic acid binding"/>
    <property type="evidence" value="ECO:0007669"/>
    <property type="project" value="InterPro"/>
</dbReference>
<feature type="domain" description="CSD" evidence="4">
    <location>
        <begin position="2"/>
        <end position="66"/>
    </location>
</feature>
<feature type="transmembrane region" description="Helical" evidence="3">
    <location>
        <begin position="104"/>
        <end position="121"/>
    </location>
</feature>
<dbReference type="SMART" id="SM00357">
    <property type="entry name" value="CSP"/>
    <property type="match status" value="1"/>
</dbReference>
<keyword evidence="3" id="KW-0812">Transmembrane</keyword>
<evidence type="ECO:0000259" key="4">
    <source>
        <dbReference type="PROSITE" id="PS51857"/>
    </source>
</evidence>
<proteinExistence type="predicted"/>
<dbReference type="InterPro" id="IPR019844">
    <property type="entry name" value="CSD_CS"/>
</dbReference>
<dbReference type="CDD" id="cd04458">
    <property type="entry name" value="CSP_CDS"/>
    <property type="match status" value="1"/>
</dbReference>
<evidence type="ECO:0000256" key="2">
    <source>
        <dbReference type="SAM" id="MobiDB-lite"/>
    </source>
</evidence>
<dbReference type="InterPro" id="IPR008613">
    <property type="entry name" value="Excalibur_Ca-bd_domain"/>
</dbReference>
<dbReference type="InterPro" id="IPR002059">
    <property type="entry name" value="CSP_DNA-bd"/>
</dbReference>
<evidence type="ECO:0000313" key="8">
    <source>
        <dbReference type="Proteomes" id="UP000480556"/>
    </source>
</evidence>
<reference evidence="7 8" key="1">
    <citation type="submission" date="2019-10" db="EMBL/GenBank/DDBJ databases">
        <authorList>
            <person name="Dong K."/>
        </authorList>
    </citation>
    <scope>NUCLEOTIDE SEQUENCE [LARGE SCALE GENOMIC DNA]</scope>
    <source>
        <strain evidence="7">dk386</strain>
        <strain evidence="6">Dk386</strain>
        <strain evidence="5">Dk771</strain>
        <strain evidence="8">dk771</strain>
    </source>
</reference>
<feature type="region of interest" description="Disordered" evidence="2">
    <location>
        <begin position="164"/>
        <end position="190"/>
    </location>
</feature>
<dbReference type="AlphaFoldDB" id="A0A5Q0P6H2"/>
<name>A0A5Q0P6H2_9GAMM</name>
<dbReference type="Gene3D" id="2.40.50.140">
    <property type="entry name" value="Nucleic acid-binding proteins"/>
    <property type="match status" value="1"/>
</dbReference>
<dbReference type="InterPro" id="IPR012340">
    <property type="entry name" value="NA-bd_OB-fold"/>
</dbReference>
<evidence type="ECO:0000256" key="1">
    <source>
        <dbReference type="RuleBase" id="RU000408"/>
    </source>
</evidence>
<evidence type="ECO:0000313" key="7">
    <source>
        <dbReference type="Proteomes" id="UP000327478"/>
    </source>
</evidence>
<dbReference type="Proteomes" id="UP000327478">
    <property type="component" value="Chromosome"/>
</dbReference>
<protein>
    <submittedName>
        <fullName evidence="5">Cold shock domain-containing protein</fullName>
    </submittedName>
</protein>
<keyword evidence="3" id="KW-1133">Transmembrane helix</keyword>
<dbReference type="Proteomes" id="UP000480556">
    <property type="component" value="Unassembled WGS sequence"/>
</dbReference>
<dbReference type="GO" id="GO:0005829">
    <property type="term" value="C:cytosol"/>
    <property type="evidence" value="ECO:0007669"/>
    <property type="project" value="UniProtKB-ARBA"/>
</dbReference>
<dbReference type="RefSeq" id="WP_153372277.1">
    <property type="nucleotide sequence ID" value="NZ_CP045650.1"/>
</dbReference>
<evidence type="ECO:0000313" key="5">
    <source>
        <dbReference type="EMBL" id="MQW91395.1"/>
    </source>
</evidence>
<dbReference type="EMBL" id="WITK01000003">
    <property type="protein sequence ID" value="MQW91395.1"/>
    <property type="molecule type" value="Genomic_DNA"/>
</dbReference>
<gene>
    <name evidence="6" type="ORF">GFH30_10055</name>
    <name evidence="5" type="ORF">GHJ48_03095</name>
</gene>
<keyword evidence="7" id="KW-1185">Reference proteome</keyword>
<keyword evidence="3" id="KW-0472">Membrane</keyword>
<dbReference type="InterPro" id="IPR011129">
    <property type="entry name" value="CSD"/>
</dbReference>
<organism evidence="5 8">
    <name type="scientific">Acinetobacter wanghuae</name>
    <dbReference type="NCBI Taxonomy" id="2662362"/>
    <lineage>
        <taxon>Bacteria</taxon>
        <taxon>Pseudomonadati</taxon>
        <taxon>Pseudomonadota</taxon>
        <taxon>Gammaproteobacteria</taxon>
        <taxon>Moraxellales</taxon>
        <taxon>Moraxellaceae</taxon>
        <taxon>Acinetobacter</taxon>
    </lineage>
</organism>
<dbReference type="SUPFAM" id="SSF50249">
    <property type="entry name" value="Nucleic acid-binding proteins"/>
    <property type="match status" value="1"/>
</dbReference>
<evidence type="ECO:0000256" key="3">
    <source>
        <dbReference type="SAM" id="Phobius"/>
    </source>
</evidence>